<dbReference type="PANTHER" id="PTHR47683:SF4">
    <property type="entry name" value="PSEUDOURIDINE SYNTHASE"/>
    <property type="match status" value="1"/>
</dbReference>
<dbReference type="PROSITE" id="PS50889">
    <property type="entry name" value="S4"/>
    <property type="match status" value="1"/>
</dbReference>
<dbReference type="InterPro" id="IPR042092">
    <property type="entry name" value="PsdUridine_s_RsuA/RluB/E/F_cat"/>
</dbReference>
<dbReference type="CDD" id="cd02553">
    <property type="entry name" value="PseudoU_synth_RsuA"/>
    <property type="match status" value="1"/>
</dbReference>
<dbReference type="InterPro" id="IPR006145">
    <property type="entry name" value="PsdUridine_synth_RsuA/RluA"/>
</dbReference>
<dbReference type="FunFam" id="3.30.70.1560:FF:000001">
    <property type="entry name" value="Pseudouridine synthase"/>
    <property type="match status" value="1"/>
</dbReference>
<sequence>MRLDKYIGHTTLLSRAESKKIIKKGVLVNGNIVKAPDFKIDELNDEVIVNEKKLIYQKYIYIMMNKPKGVISATEDSISRTVIDLLEEKDCIFEPFPVGRLDKDTEGLMLLTNDGNLGHQLTSPKKDVEKQYYVEVNGVLKVEHIPYLKEGIILEDGYKCKSAKLDILTSDVSKSTAYIYVTEGKFHQVKRMMKALGCEVTYLKRLSIGELVLDETLELGKYRYLTEQELKKLKN</sequence>
<dbReference type="GO" id="GO:0005829">
    <property type="term" value="C:cytosol"/>
    <property type="evidence" value="ECO:0007669"/>
    <property type="project" value="UniProtKB-ARBA"/>
</dbReference>
<comment type="similarity">
    <text evidence="1 5">Belongs to the pseudouridine synthase RsuA family.</text>
</comment>
<dbReference type="Gene3D" id="3.10.290.10">
    <property type="entry name" value="RNA-binding S4 domain"/>
    <property type="match status" value="1"/>
</dbReference>
<dbReference type="GO" id="GO:0003723">
    <property type="term" value="F:RNA binding"/>
    <property type="evidence" value="ECO:0007669"/>
    <property type="project" value="UniProtKB-KW"/>
</dbReference>
<dbReference type="EC" id="5.4.99.-" evidence="5"/>
<evidence type="ECO:0000256" key="4">
    <source>
        <dbReference type="PROSITE-ProRule" id="PRU00182"/>
    </source>
</evidence>
<reference evidence="7 8" key="1">
    <citation type="submission" date="2019-11" db="EMBL/GenBank/DDBJ databases">
        <title>FDA dAtabase for Regulatory Grade micrObial Sequences (FDA-ARGOS): Supporting development and validation of Infectious Disease Dx tests.</title>
        <authorList>
            <person name="Turner S."/>
            <person name="Byrd R."/>
            <person name="Tallon L."/>
            <person name="Sadzewicz L."/>
            <person name="Vavikolanu K."/>
            <person name="Mehta A."/>
            <person name="Aluvathingal J."/>
            <person name="Nadendla S."/>
            <person name="Myers T."/>
            <person name="Yan Y."/>
            <person name="Sichtig H."/>
        </authorList>
    </citation>
    <scope>NUCLEOTIDE SEQUENCE [LARGE SCALE GENOMIC DNA]</scope>
    <source>
        <strain evidence="7 8">FDAARGOS_741</strain>
    </source>
</reference>
<dbReference type="InterPro" id="IPR000748">
    <property type="entry name" value="PsdUridine_synth_RsuA/RluB/E/F"/>
</dbReference>
<dbReference type="SUPFAM" id="SSF55120">
    <property type="entry name" value="Pseudouridine synthase"/>
    <property type="match status" value="1"/>
</dbReference>
<accession>A0AAP9KT80</accession>
<dbReference type="InterPro" id="IPR020103">
    <property type="entry name" value="PsdUridine_synth_cat_dom_sf"/>
</dbReference>
<evidence type="ECO:0000313" key="7">
    <source>
        <dbReference type="EMBL" id="QGS09221.1"/>
    </source>
</evidence>
<protein>
    <recommendedName>
        <fullName evidence="5">Pseudouridine synthase</fullName>
        <ecNumber evidence="5">5.4.99.-</ecNumber>
    </recommendedName>
</protein>
<evidence type="ECO:0000259" key="6">
    <source>
        <dbReference type="SMART" id="SM00363"/>
    </source>
</evidence>
<dbReference type="PROSITE" id="PS01149">
    <property type="entry name" value="PSI_RSU"/>
    <property type="match status" value="1"/>
</dbReference>
<dbReference type="AlphaFoldDB" id="A0AAP9KT80"/>
<evidence type="ECO:0000256" key="5">
    <source>
        <dbReference type="RuleBase" id="RU003887"/>
    </source>
</evidence>
<name>A0AAP9KT80_9BACL</name>
<dbReference type="InterPro" id="IPR018496">
    <property type="entry name" value="PsdUridine_synth_RsuA/RluB_CS"/>
</dbReference>
<feature type="domain" description="RNA-binding S4" evidence="6">
    <location>
        <begin position="1"/>
        <end position="60"/>
    </location>
</feature>
<dbReference type="SUPFAM" id="SSF55174">
    <property type="entry name" value="Alpha-L RNA-binding motif"/>
    <property type="match status" value="1"/>
</dbReference>
<dbReference type="NCBIfam" id="TIGR00093">
    <property type="entry name" value="pseudouridine synthase"/>
    <property type="match status" value="1"/>
</dbReference>
<dbReference type="GO" id="GO:0120159">
    <property type="term" value="F:rRNA pseudouridine synthase activity"/>
    <property type="evidence" value="ECO:0007669"/>
    <property type="project" value="UniProtKB-ARBA"/>
</dbReference>
<evidence type="ECO:0000256" key="1">
    <source>
        <dbReference type="ARBA" id="ARBA00008348"/>
    </source>
</evidence>
<dbReference type="Pfam" id="PF00849">
    <property type="entry name" value="PseudoU_synth_2"/>
    <property type="match status" value="1"/>
</dbReference>
<gene>
    <name evidence="7" type="ORF">FOC49_04710</name>
</gene>
<dbReference type="PANTHER" id="PTHR47683">
    <property type="entry name" value="PSEUDOURIDINE SYNTHASE FAMILY PROTEIN-RELATED"/>
    <property type="match status" value="1"/>
</dbReference>
<dbReference type="GO" id="GO:0000455">
    <property type="term" value="P:enzyme-directed rRNA pseudouridine synthesis"/>
    <property type="evidence" value="ECO:0007669"/>
    <property type="project" value="UniProtKB-ARBA"/>
</dbReference>
<keyword evidence="3 5" id="KW-0413">Isomerase</keyword>
<dbReference type="Pfam" id="PF01479">
    <property type="entry name" value="S4"/>
    <property type="match status" value="1"/>
</dbReference>
<dbReference type="EMBL" id="CP046314">
    <property type="protein sequence ID" value="QGS09221.1"/>
    <property type="molecule type" value="Genomic_DNA"/>
</dbReference>
<dbReference type="InterPro" id="IPR036986">
    <property type="entry name" value="S4_RNA-bd_sf"/>
</dbReference>
<proteinExistence type="inferred from homology"/>
<dbReference type="InterPro" id="IPR002942">
    <property type="entry name" value="S4_RNA-bd"/>
</dbReference>
<keyword evidence="8" id="KW-1185">Reference proteome</keyword>
<dbReference type="Proteomes" id="UP000425411">
    <property type="component" value="Chromosome"/>
</dbReference>
<dbReference type="InterPro" id="IPR020094">
    <property type="entry name" value="TruA/RsuA/RluB/E/F_N"/>
</dbReference>
<dbReference type="Gene3D" id="3.30.70.1560">
    <property type="entry name" value="Alpha-L RNA-binding motif"/>
    <property type="match status" value="1"/>
</dbReference>
<dbReference type="RefSeq" id="WP_004634241.1">
    <property type="nucleotide sequence ID" value="NZ_CP046314.1"/>
</dbReference>
<dbReference type="SMART" id="SM00363">
    <property type="entry name" value="S4"/>
    <property type="match status" value="1"/>
</dbReference>
<evidence type="ECO:0000313" key="8">
    <source>
        <dbReference type="Proteomes" id="UP000425411"/>
    </source>
</evidence>
<dbReference type="InterPro" id="IPR050343">
    <property type="entry name" value="RsuA_PseudoU_synthase"/>
</dbReference>
<evidence type="ECO:0000256" key="3">
    <source>
        <dbReference type="ARBA" id="ARBA00023235"/>
    </source>
</evidence>
<dbReference type="Gene3D" id="3.30.70.580">
    <property type="entry name" value="Pseudouridine synthase I, catalytic domain, N-terminal subdomain"/>
    <property type="match status" value="1"/>
</dbReference>
<keyword evidence="2 4" id="KW-0694">RNA-binding</keyword>
<evidence type="ECO:0000256" key="2">
    <source>
        <dbReference type="ARBA" id="ARBA00022884"/>
    </source>
</evidence>
<organism evidence="7 8">
    <name type="scientific">Gemella morbillorum</name>
    <dbReference type="NCBI Taxonomy" id="29391"/>
    <lineage>
        <taxon>Bacteria</taxon>
        <taxon>Bacillati</taxon>
        <taxon>Bacillota</taxon>
        <taxon>Bacilli</taxon>
        <taxon>Bacillales</taxon>
        <taxon>Gemellaceae</taxon>
        <taxon>Gemella</taxon>
    </lineage>
</organism>